<keyword evidence="5" id="KW-0614">Plasmid</keyword>
<feature type="domain" description="GGDEF" evidence="4">
    <location>
        <begin position="270"/>
        <end position="404"/>
    </location>
</feature>
<keyword evidence="3" id="KW-0472">Membrane</keyword>
<dbReference type="KEGG" id="buo:BRPE64_DCDS08610"/>
<organism evidence="5 6">
    <name type="scientific">Caballeronia insecticola</name>
    <dbReference type="NCBI Taxonomy" id="758793"/>
    <lineage>
        <taxon>Bacteria</taxon>
        <taxon>Pseudomonadati</taxon>
        <taxon>Pseudomonadota</taxon>
        <taxon>Betaproteobacteria</taxon>
        <taxon>Burkholderiales</taxon>
        <taxon>Burkholderiaceae</taxon>
        <taxon>Caballeronia</taxon>
    </lineage>
</organism>
<dbReference type="PROSITE" id="PS50887">
    <property type="entry name" value="GGDEF"/>
    <property type="match status" value="1"/>
</dbReference>
<dbReference type="SMART" id="SM00267">
    <property type="entry name" value="GGDEF"/>
    <property type="match status" value="1"/>
</dbReference>
<dbReference type="NCBIfam" id="TIGR00254">
    <property type="entry name" value="GGDEF"/>
    <property type="match status" value="1"/>
</dbReference>
<keyword evidence="3" id="KW-1133">Transmembrane helix</keyword>
<evidence type="ECO:0000313" key="6">
    <source>
        <dbReference type="Proteomes" id="UP000013966"/>
    </source>
</evidence>
<dbReference type="PANTHER" id="PTHR45138">
    <property type="entry name" value="REGULATORY COMPONENTS OF SENSORY TRANSDUCTION SYSTEM"/>
    <property type="match status" value="1"/>
</dbReference>
<evidence type="ECO:0000256" key="2">
    <source>
        <dbReference type="ARBA" id="ARBA00034247"/>
    </source>
</evidence>
<comment type="catalytic activity">
    <reaction evidence="2">
        <text>2 GTP = 3',3'-c-di-GMP + 2 diphosphate</text>
        <dbReference type="Rhea" id="RHEA:24898"/>
        <dbReference type="ChEBI" id="CHEBI:33019"/>
        <dbReference type="ChEBI" id="CHEBI:37565"/>
        <dbReference type="ChEBI" id="CHEBI:58805"/>
        <dbReference type="EC" id="2.7.7.65"/>
    </reaction>
</comment>
<dbReference type="EMBL" id="AP013061">
    <property type="protein sequence ID" value="BAN27797.1"/>
    <property type="molecule type" value="Genomic_DNA"/>
</dbReference>
<evidence type="ECO:0000259" key="4">
    <source>
        <dbReference type="PROSITE" id="PS50887"/>
    </source>
</evidence>
<accession>R4X517</accession>
<dbReference type="Pfam" id="PF00990">
    <property type="entry name" value="GGDEF"/>
    <property type="match status" value="1"/>
</dbReference>
<feature type="transmembrane region" description="Helical" evidence="3">
    <location>
        <begin position="57"/>
        <end position="76"/>
    </location>
</feature>
<dbReference type="Proteomes" id="UP000013966">
    <property type="component" value="Plasmid p1"/>
</dbReference>
<dbReference type="CDD" id="cd01949">
    <property type="entry name" value="GGDEF"/>
    <property type="match status" value="1"/>
</dbReference>
<feature type="transmembrane region" description="Helical" evidence="3">
    <location>
        <begin position="82"/>
        <end position="100"/>
    </location>
</feature>
<dbReference type="EC" id="2.7.7.65" evidence="1"/>
<proteinExistence type="predicted"/>
<evidence type="ECO:0000256" key="1">
    <source>
        <dbReference type="ARBA" id="ARBA00012528"/>
    </source>
</evidence>
<feature type="transmembrane region" description="Helical" evidence="3">
    <location>
        <begin position="141"/>
        <end position="159"/>
    </location>
</feature>
<keyword evidence="6" id="KW-1185">Reference proteome</keyword>
<dbReference type="PANTHER" id="PTHR45138:SF9">
    <property type="entry name" value="DIGUANYLATE CYCLASE DGCM-RELATED"/>
    <property type="match status" value="1"/>
</dbReference>
<feature type="transmembrane region" description="Helical" evidence="3">
    <location>
        <begin position="171"/>
        <end position="194"/>
    </location>
</feature>
<sequence length="420" mass="44987">MSAVNKSYGKVFRKHRASESMHVDLITIYLLAIGTLLASCGMTLWERRTHVARKKELGTLAAAYATLAAGCAAVSVRHQLPGAIGSALANLIMVSGYLLILHGVAVSNGRHYRALSAWMLVGVAIAWSIAGVRWETSMWNYWSAIPISIACGMAARELVRGNGAKRVQSRDIAAIVSGTHAVFYAARACVLPWAATWLGHGGLSAIAKLTMYEGVLYSVILPMTLLRLVRDEAHGELLMESRTDYLTGLGNRRWFFEEGARVIRRGDAARPVSLLALDLDNFKTINDRYGHDAGDEVLKSFARAAKAVLGQDAVFARIGGEEFAVVLRDHDRVRARAVGEAVAGRFAQTVTYSAEGTGIRATVSIGMAQSGAEASTLAELLAAADRALYSAKALGGNRLEAAQFVARAQAVRDGVACSGR</sequence>
<dbReference type="InterPro" id="IPR043128">
    <property type="entry name" value="Rev_trsase/Diguanyl_cyclase"/>
</dbReference>
<gene>
    <name evidence="5" type="ORF">BRPE64_DCDS08610</name>
</gene>
<feature type="transmembrane region" description="Helical" evidence="3">
    <location>
        <begin position="206"/>
        <end position="229"/>
    </location>
</feature>
<dbReference type="FunFam" id="3.30.70.270:FF:000001">
    <property type="entry name" value="Diguanylate cyclase domain protein"/>
    <property type="match status" value="1"/>
</dbReference>
<evidence type="ECO:0000256" key="3">
    <source>
        <dbReference type="SAM" id="Phobius"/>
    </source>
</evidence>
<dbReference type="InterPro" id="IPR050469">
    <property type="entry name" value="Diguanylate_Cyclase"/>
</dbReference>
<dbReference type="AlphaFoldDB" id="R4X517"/>
<dbReference type="SUPFAM" id="SSF55073">
    <property type="entry name" value="Nucleotide cyclase"/>
    <property type="match status" value="1"/>
</dbReference>
<dbReference type="HOGENOM" id="CLU_000445_11_1_4"/>
<dbReference type="Gene3D" id="3.30.70.270">
    <property type="match status" value="1"/>
</dbReference>
<dbReference type="GO" id="GO:0052621">
    <property type="term" value="F:diguanylate cyclase activity"/>
    <property type="evidence" value="ECO:0007669"/>
    <property type="project" value="UniProtKB-EC"/>
</dbReference>
<reference evidence="5 6" key="1">
    <citation type="journal article" date="2013" name="Genome Announc.">
        <title>Complete Genome Sequence of Burkholderia sp. Strain RPE64, Bacterial Symbiont of the Bean Bug Riptortus pedestris.</title>
        <authorList>
            <person name="Shibata T.F."/>
            <person name="Maeda T."/>
            <person name="Nikoh N."/>
            <person name="Yamaguchi K."/>
            <person name="Oshima K."/>
            <person name="Hattori M."/>
            <person name="Nishiyama T."/>
            <person name="Hasebe M."/>
            <person name="Fukatsu T."/>
            <person name="Kikuchi Y."/>
            <person name="Shigenobu S."/>
        </authorList>
    </citation>
    <scope>NUCLEOTIDE SEQUENCE [LARGE SCALE GENOMIC DNA]</scope>
    <source>
        <plasmid evidence="5 6">p1</plasmid>
    </source>
</reference>
<dbReference type="PATRIC" id="fig|758793.3.peg.6004"/>
<evidence type="ECO:0000313" key="5">
    <source>
        <dbReference type="EMBL" id="BAN27797.1"/>
    </source>
</evidence>
<dbReference type="InterPro" id="IPR029787">
    <property type="entry name" value="Nucleotide_cyclase"/>
</dbReference>
<protein>
    <recommendedName>
        <fullName evidence="1">diguanylate cyclase</fullName>
        <ecNumber evidence="1">2.7.7.65</ecNumber>
    </recommendedName>
</protein>
<geneLocation type="plasmid" evidence="5 6">
    <name>p1</name>
</geneLocation>
<reference evidence="5 6" key="2">
    <citation type="journal article" date="2018" name="Int. J. Syst. Evol. Microbiol.">
        <title>Burkholderia insecticola sp. nov., a gut symbiotic bacterium of the bean bug Riptortus pedestris.</title>
        <authorList>
            <person name="Takeshita K."/>
            <person name="Tamaki H."/>
            <person name="Ohbayashi T."/>
            <person name="Meng X.-Y."/>
            <person name="Sone T."/>
            <person name="Mitani Y."/>
            <person name="Peeters C."/>
            <person name="Kikuchi Y."/>
            <person name="Vandamme P."/>
        </authorList>
    </citation>
    <scope>NUCLEOTIDE SEQUENCE [LARGE SCALE GENOMIC DNA]</scope>
    <source>
        <strain evidence="5">RPE64</strain>
        <plasmid evidence="5 6">p1</plasmid>
    </source>
</reference>
<keyword evidence="3" id="KW-0812">Transmembrane</keyword>
<dbReference type="InterPro" id="IPR000160">
    <property type="entry name" value="GGDEF_dom"/>
</dbReference>
<feature type="transmembrane region" description="Helical" evidence="3">
    <location>
        <begin position="26"/>
        <end position="45"/>
    </location>
</feature>
<feature type="transmembrane region" description="Helical" evidence="3">
    <location>
        <begin position="112"/>
        <end position="129"/>
    </location>
</feature>
<name>R4X517_9BURK</name>